<comment type="caution">
    <text evidence="1">The sequence shown here is derived from an EMBL/GenBank/DDBJ whole genome shotgun (WGS) entry which is preliminary data.</text>
</comment>
<gene>
    <name evidence="1" type="ORF">CSKR_103878</name>
</gene>
<dbReference type="AlphaFoldDB" id="A0A419PQI7"/>
<dbReference type="EMBL" id="NIRI02000056">
    <property type="protein sequence ID" value="KAG5446048.1"/>
    <property type="molecule type" value="Genomic_DNA"/>
</dbReference>
<name>A0A419PQI7_CLOSI</name>
<sequence>MIGHHLLGFYLALLLSPGVRSESPNVALNKKVVGRGRWHSCAVDGKFHTTFSPSAVQFPYYYVDLGAVYNLTSINLFCQNEATFGDQGVNVPFDVQIYDQYMSDCGFEKHYPWNVLATNLTFKRKGEEIVLKPEKPVQYIIIGRPNNNYPRSVQPIVIGEVQAHGEKLRESNVPKVPKDDRPPIPHHYWETRKAVLGTQDIIEMDPSYGYFKPNEEYMDVVLGWYDDPTAMAVVRGKAKMVVVMGHTFIKK</sequence>
<dbReference type="Proteomes" id="UP000286415">
    <property type="component" value="Unassembled WGS sequence"/>
</dbReference>
<accession>A0A419PQI7</accession>
<reference evidence="1 2" key="2">
    <citation type="journal article" date="2021" name="Genomics">
        <title>High-quality reference genome for Clonorchis sinensis.</title>
        <authorList>
            <person name="Young N.D."/>
            <person name="Stroehlein A.J."/>
            <person name="Kinkar L."/>
            <person name="Wang T."/>
            <person name="Sohn W.M."/>
            <person name="Chang B.C.H."/>
            <person name="Kaur P."/>
            <person name="Weisz D."/>
            <person name="Dudchenko O."/>
            <person name="Aiden E.L."/>
            <person name="Korhonen P.K."/>
            <person name="Gasser R.B."/>
        </authorList>
    </citation>
    <scope>NUCLEOTIDE SEQUENCE [LARGE SCALE GENOMIC DNA]</scope>
    <source>
        <strain evidence="1">Cs-k2</strain>
    </source>
</reference>
<proteinExistence type="predicted"/>
<reference evidence="1 2" key="1">
    <citation type="journal article" date="2018" name="Biotechnol. Adv.">
        <title>Improved genomic resources and new bioinformatic workflow for the carcinogenic parasite Clonorchis sinensis: Biotechnological implications.</title>
        <authorList>
            <person name="Wang D."/>
            <person name="Korhonen P.K."/>
            <person name="Gasser R.B."/>
            <person name="Young N.D."/>
        </authorList>
    </citation>
    <scope>NUCLEOTIDE SEQUENCE [LARGE SCALE GENOMIC DNA]</scope>
    <source>
        <strain evidence="1">Cs-k2</strain>
    </source>
</reference>
<dbReference type="InParanoid" id="A0A419PQI7"/>
<evidence type="ECO:0000313" key="2">
    <source>
        <dbReference type="Proteomes" id="UP000286415"/>
    </source>
</evidence>
<organism evidence="1 2">
    <name type="scientific">Clonorchis sinensis</name>
    <name type="common">Chinese liver fluke</name>
    <dbReference type="NCBI Taxonomy" id="79923"/>
    <lineage>
        <taxon>Eukaryota</taxon>
        <taxon>Metazoa</taxon>
        <taxon>Spiralia</taxon>
        <taxon>Lophotrochozoa</taxon>
        <taxon>Platyhelminthes</taxon>
        <taxon>Trematoda</taxon>
        <taxon>Digenea</taxon>
        <taxon>Opisthorchiida</taxon>
        <taxon>Opisthorchiata</taxon>
        <taxon>Opisthorchiidae</taxon>
        <taxon>Clonorchis</taxon>
    </lineage>
</organism>
<keyword evidence="2" id="KW-1185">Reference proteome</keyword>
<dbReference type="Gene3D" id="2.60.120.260">
    <property type="entry name" value="Galactose-binding domain-like"/>
    <property type="match status" value="1"/>
</dbReference>
<evidence type="ECO:0000313" key="1">
    <source>
        <dbReference type="EMBL" id="KAG5446048.1"/>
    </source>
</evidence>
<dbReference type="OrthoDB" id="6294573at2759"/>
<protein>
    <submittedName>
        <fullName evidence="1">Uncharacterized protein</fullName>
    </submittedName>
</protein>